<name>A0AAN7UM45_9PEZI</name>
<proteinExistence type="predicted"/>
<evidence type="ECO:0000313" key="1">
    <source>
        <dbReference type="EMBL" id="KAK5631302.1"/>
    </source>
</evidence>
<dbReference type="AlphaFoldDB" id="A0AAN7UM45"/>
<protein>
    <submittedName>
        <fullName evidence="1">Uncharacterized protein</fullName>
    </submittedName>
</protein>
<reference evidence="1 2" key="1">
    <citation type="submission" date="2023-10" db="EMBL/GenBank/DDBJ databases">
        <title>Draft genome sequence of Xylaria bambusicola isolate GMP-LS, the root and basal stem rot pathogen of sugarcane in Indonesia.</title>
        <authorList>
            <person name="Selvaraj P."/>
            <person name="Muralishankar V."/>
            <person name="Muruganantham S."/>
            <person name="Sp S."/>
            <person name="Haryani S."/>
            <person name="Lau K.J.X."/>
            <person name="Naqvi N.I."/>
        </authorList>
    </citation>
    <scope>NUCLEOTIDE SEQUENCE [LARGE SCALE GENOMIC DNA]</scope>
    <source>
        <strain evidence="1">GMP-LS</strain>
    </source>
</reference>
<sequence>MSHIAPLQPGDAHVAALVYRWPLGQLDHAFLLDPRSSMRVKNGDCPNRWATTTLTALNLPAM</sequence>
<comment type="caution">
    <text evidence="1">The sequence shown here is derived from an EMBL/GenBank/DDBJ whole genome shotgun (WGS) entry which is preliminary data.</text>
</comment>
<evidence type="ECO:0000313" key="2">
    <source>
        <dbReference type="Proteomes" id="UP001305414"/>
    </source>
</evidence>
<keyword evidence="2" id="KW-1185">Reference proteome</keyword>
<organism evidence="1 2">
    <name type="scientific">Xylaria bambusicola</name>
    <dbReference type="NCBI Taxonomy" id="326684"/>
    <lineage>
        <taxon>Eukaryota</taxon>
        <taxon>Fungi</taxon>
        <taxon>Dikarya</taxon>
        <taxon>Ascomycota</taxon>
        <taxon>Pezizomycotina</taxon>
        <taxon>Sordariomycetes</taxon>
        <taxon>Xylariomycetidae</taxon>
        <taxon>Xylariales</taxon>
        <taxon>Xylariaceae</taxon>
        <taxon>Xylaria</taxon>
    </lineage>
</organism>
<dbReference type="Proteomes" id="UP001305414">
    <property type="component" value="Unassembled WGS sequence"/>
</dbReference>
<gene>
    <name evidence="1" type="ORF">RRF57_007016</name>
</gene>
<accession>A0AAN7UM45</accession>
<dbReference type="EMBL" id="JAWHQM010000019">
    <property type="protein sequence ID" value="KAK5631302.1"/>
    <property type="molecule type" value="Genomic_DNA"/>
</dbReference>